<proteinExistence type="predicted"/>
<accession>A0A068WW01</accession>
<dbReference type="PANTHER" id="PTHR36696">
    <property type="entry name" value="AGAP012002-PA"/>
    <property type="match status" value="1"/>
</dbReference>
<evidence type="ECO:0000256" key="1">
    <source>
        <dbReference type="SAM" id="MobiDB-lite"/>
    </source>
</evidence>
<protein>
    <submittedName>
        <fullName evidence="4">[Histone H3]-lysine(79) N-trimethyltransferase</fullName>
    </submittedName>
</protein>
<reference evidence="4" key="3">
    <citation type="submission" date="2020-10" db="UniProtKB">
        <authorList>
            <consortium name="WormBaseParasite"/>
        </authorList>
    </citation>
    <scope>IDENTIFICATION</scope>
</reference>
<sequence length="477" mass="55449">MNKKGRRKLSGRERAPREHPLHGDTREETLEERIAFLPPLPSALAIQSRALDQDILQLITEEFTRFMEWKSMNLEWARTLLKKVESSTNKHKYHSTTSRPWIAFQGCASKMTNPYLVAGSHNEQILQEEKEEKDVELIKTNSPKLLTESSETPPIKKPRSRFMNILFDEKSYGLSNLSMQLREMVRKGTITMSKFFYKKPMERVRYRAKDCGLSAVLPLQNVPKTNARLLFRMDVEDTIGMAAFAWKKWIHGRLSKRHVIAKSITDSEIRFSVPSDLRSLEDLSVVDYLEKNCEIAKQRLVIYETLYSRMKQAVINVSSLKEAALKVIPTTQTENSLNDLISLLDLPEDYVLKVSTFCKCLGLCERLLVPVVRSSNEEDEISIEEAEKWKFQAGPLERLDFWQLSRRLTDLKVDPTLKRLLEKIERQITSQMKDVLVVPYPRRSTENSVERLFKRARRSIQKYEAAKMGPTLRFARH</sequence>
<dbReference type="PANTHER" id="PTHR36696:SF1">
    <property type="entry name" value="EF-HAND DOMAIN-CONTAINING PROTEIN"/>
    <property type="match status" value="1"/>
</dbReference>
<name>A0A068WW01_ECHGR</name>
<evidence type="ECO:0000313" key="4">
    <source>
        <dbReference type="WBParaSite" id="EgrG_000129800"/>
    </source>
</evidence>
<feature type="region of interest" description="Disordered" evidence="1">
    <location>
        <begin position="1"/>
        <end position="27"/>
    </location>
</feature>
<organism evidence="2">
    <name type="scientific">Echinococcus granulosus</name>
    <name type="common">Hydatid tapeworm</name>
    <dbReference type="NCBI Taxonomy" id="6210"/>
    <lineage>
        <taxon>Eukaryota</taxon>
        <taxon>Metazoa</taxon>
        <taxon>Spiralia</taxon>
        <taxon>Lophotrochozoa</taxon>
        <taxon>Platyhelminthes</taxon>
        <taxon>Cestoda</taxon>
        <taxon>Eucestoda</taxon>
        <taxon>Cyclophyllidea</taxon>
        <taxon>Taeniidae</taxon>
        <taxon>Echinococcus</taxon>
        <taxon>Echinococcus granulosus group</taxon>
    </lineage>
</organism>
<feature type="compositionally biased region" description="Basic and acidic residues" evidence="1">
    <location>
        <begin position="10"/>
        <end position="27"/>
    </location>
</feature>
<dbReference type="AlphaFoldDB" id="A0A068WW01"/>
<reference evidence="2" key="2">
    <citation type="submission" date="2014-06" db="EMBL/GenBank/DDBJ databases">
        <authorList>
            <person name="Aslett M."/>
        </authorList>
    </citation>
    <scope>NUCLEOTIDE SEQUENCE</scope>
</reference>
<evidence type="ECO:0000313" key="2">
    <source>
        <dbReference type="EMBL" id="CDS21795.1"/>
    </source>
</evidence>
<gene>
    <name evidence="2" type="ORF">EgrG_000129800</name>
</gene>
<dbReference type="EMBL" id="LK028584">
    <property type="protein sequence ID" value="CDS21795.1"/>
    <property type="molecule type" value="Genomic_DNA"/>
</dbReference>
<dbReference type="WBParaSite" id="EgrG_000129800">
    <property type="protein sequence ID" value="EgrG_000129800"/>
    <property type="gene ID" value="EgrG_000129800"/>
</dbReference>
<dbReference type="Proteomes" id="UP000492820">
    <property type="component" value="Unassembled WGS sequence"/>
</dbReference>
<reference evidence="2 3" key="1">
    <citation type="journal article" date="2013" name="Nature">
        <title>The genomes of four tapeworm species reveal adaptations to parasitism.</title>
        <authorList>
            <person name="Tsai I.J."/>
            <person name="Zarowiecki M."/>
            <person name="Holroyd N."/>
            <person name="Garciarrubio A."/>
            <person name="Sanchez-Flores A."/>
            <person name="Brooks K.L."/>
            <person name="Tracey A."/>
            <person name="Bobes R.J."/>
            <person name="Fragoso G."/>
            <person name="Sciutto E."/>
            <person name="Aslett M."/>
            <person name="Beasley H."/>
            <person name="Bennett H.M."/>
            <person name="Cai J."/>
            <person name="Camicia F."/>
            <person name="Clark R."/>
            <person name="Cucher M."/>
            <person name="De Silva N."/>
            <person name="Day T.A."/>
            <person name="Deplazes P."/>
            <person name="Estrada K."/>
            <person name="Fernandez C."/>
            <person name="Holland P.W."/>
            <person name="Hou J."/>
            <person name="Hu S."/>
            <person name="Huckvale T."/>
            <person name="Hung S.S."/>
            <person name="Kamenetzky L."/>
            <person name="Keane J.A."/>
            <person name="Kiss F."/>
            <person name="Koziol U."/>
            <person name="Lambert O."/>
            <person name="Liu K."/>
            <person name="Luo X."/>
            <person name="Luo Y."/>
            <person name="Macchiaroli N."/>
            <person name="Nichol S."/>
            <person name="Paps J."/>
            <person name="Parkinson J."/>
            <person name="Pouchkina-Stantcheva N."/>
            <person name="Riddiford N."/>
            <person name="Rosenzvit M."/>
            <person name="Salinas G."/>
            <person name="Wasmuth J.D."/>
            <person name="Zamanian M."/>
            <person name="Zheng Y."/>
            <person name="Cai X."/>
            <person name="Soberon X."/>
            <person name="Olson P.D."/>
            <person name="Laclette J.P."/>
            <person name="Brehm K."/>
            <person name="Berriman M."/>
            <person name="Garciarrubio A."/>
            <person name="Bobes R.J."/>
            <person name="Fragoso G."/>
            <person name="Sanchez-Flores A."/>
            <person name="Estrada K."/>
            <person name="Cevallos M.A."/>
            <person name="Morett E."/>
            <person name="Gonzalez V."/>
            <person name="Portillo T."/>
            <person name="Ochoa-Leyva A."/>
            <person name="Jose M.V."/>
            <person name="Sciutto E."/>
            <person name="Landa A."/>
            <person name="Jimenez L."/>
            <person name="Valdes V."/>
            <person name="Carrero J.C."/>
            <person name="Larralde C."/>
            <person name="Morales-Montor J."/>
            <person name="Limon-Lason J."/>
            <person name="Soberon X."/>
            <person name="Laclette J.P."/>
        </authorList>
    </citation>
    <scope>NUCLEOTIDE SEQUENCE [LARGE SCALE GENOMIC DNA]</scope>
</reference>
<evidence type="ECO:0000313" key="3">
    <source>
        <dbReference type="Proteomes" id="UP000492820"/>
    </source>
</evidence>